<gene>
    <name evidence="3" type="ORF">M6B38_149895</name>
</gene>
<comment type="caution">
    <text evidence="3">The sequence shown here is derived from an EMBL/GenBank/DDBJ whole genome shotgun (WGS) entry which is preliminary data.</text>
</comment>
<dbReference type="InterPro" id="IPR042086">
    <property type="entry name" value="MeTrfase_capping"/>
</dbReference>
<keyword evidence="1" id="KW-0479">Metal-binding</keyword>
<protein>
    <submittedName>
        <fullName evidence="3">Salicylate carboxymethyltransferase-like</fullName>
    </submittedName>
</protein>
<evidence type="ECO:0000256" key="2">
    <source>
        <dbReference type="ARBA" id="ARBA00022842"/>
    </source>
</evidence>
<dbReference type="GO" id="GO:0008168">
    <property type="term" value="F:methyltransferase activity"/>
    <property type="evidence" value="ECO:0007669"/>
    <property type="project" value="InterPro"/>
</dbReference>
<dbReference type="Pfam" id="PF03492">
    <property type="entry name" value="Methyltransf_7"/>
    <property type="match status" value="1"/>
</dbReference>
<evidence type="ECO:0000313" key="4">
    <source>
        <dbReference type="Proteomes" id="UP001140949"/>
    </source>
</evidence>
<dbReference type="Gene3D" id="3.40.50.150">
    <property type="entry name" value="Vaccinia Virus protein VP39"/>
    <property type="match status" value="1"/>
</dbReference>
<dbReference type="Gene3D" id="1.10.1200.270">
    <property type="entry name" value="Methyltransferase, alpha-helical capping domain"/>
    <property type="match status" value="1"/>
</dbReference>
<keyword evidence="4" id="KW-1185">Reference proteome</keyword>
<accession>A0AAX6F7K2</accession>
<keyword evidence="2" id="KW-0460">Magnesium</keyword>
<sequence length="362" mass="40167">MDVNRNFHMKQGLGETSYAQNSSFQKEMIESVMDITLSSAVAACAAAETPAAVSIADLGCSSGRNTLSVVENIIRAVCGRSCGAMRQLPEFMVFLNDLPSNDFNTLFSLVPELVKRLKAEHDGGLLVSVAGIPGSFYGRLFPSSSLQLMTSFNGLNWLSQVPPGLFNEGKPVNKGKVYMSPASPPLVATRYFEQFQKDFSLFLTSRSQEVVGGGRIVISMIGRKRHGSHKKNELSVFEALGKSFSILVTQKLVEEEQVDSFNLPLYTPSMQELEDQVYREGSFTINYMKQDSQSFTTENPDPKMFSKSCRAATESLICHHFGEKIIEPLFETHTQVIHEKLEAREYIDLCQIVLVLCKSASR</sequence>
<proteinExistence type="predicted"/>
<dbReference type="Proteomes" id="UP001140949">
    <property type="component" value="Unassembled WGS sequence"/>
</dbReference>
<dbReference type="GO" id="GO:0046872">
    <property type="term" value="F:metal ion binding"/>
    <property type="evidence" value="ECO:0007669"/>
    <property type="project" value="UniProtKB-KW"/>
</dbReference>
<dbReference type="PANTHER" id="PTHR31009">
    <property type="entry name" value="S-ADENOSYL-L-METHIONINE:CARBOXYL METHYLTRANSFERASE FAMILY PROTEIN"/>
    <property type="match status" value="1"/>
</dbReference>
<dbReference type="InterPro" id="IPR005299">
    <property type="entry name" value="MeTrfase_7"/>
</dbReference>
<dbReference type="InterPro" id="IPR029063">
    <property type="entry name" value="SAM-dependent_MTases_sf"/>
</dbReference>
<name>A0AAX6F7K2_IRIPA</name>
<dbReference type="AlphaFoldDB" id="A0AAX6F7K2"/>
<dbReference type="SUPFAM" id="SSF53335">
    <property type="entry name" value="S-adenosyl-L-methionine-dependent methyltransferases"/>
    <property type="match status" value="1"/>
</dbReference>
<reference evidence="3" key="2">
    <citation type="submission" date="2023-04" db="EMBL/GenBank/DDBJ databases">
        <authorList>
            <person name="Bruccoleri R.E."/>
            <person name="Oakeley E.J."/>
            <person name="Faust A.-M."/>
            <person name="Dessus-Babus S."/>
            <person name="Altorfer M."/>
            <person name="Burckhardt D."/>
            <person name="Oertli M."/>
            <person name="Naumann U."/>
            <person name="Petersen F."/>
            <person name="Wong J."/>
        </authorList>
    </citation>
    <scope>NUCLEOTIDE SEQUENCE</scope>
    <source>
        <strain evidence="3">GSM-AAB239-AS_SAM_17_03QT</strain>
        <tissue evidence="3">Leaf</tissue>
    </source>
</reference>
<organism evidence="3 4">
    <name type="scientific">Iris pallida</name>
    <name type="common">Sweet iris</name>
    <dbReference type="NCBI Taxonomy" id="29817"/>
    <lineage>
        <taxon>Eukaryota</taxon>
        <taxon>Viridiplantae</taxon>
        <taxon>Streptophyta</taxon>
        <taxon>Embryophyta</taxon>
        <taxon>Tracheophyta</taxon>
        <taxon>Spermatophyta</taxon>
        <taxon>Magnoliopsida</taxon>
        <taxon>Liliopsida</taxon>
        <taxon>Asparagales</taxon>
        <taxon>Iridaceae</taxon>
        <taxon>Iridoideae</taxon>
        <taxon>Irideae</taxon>
        <taxon>Iris</taxon>
    </lineage>
</organism>
<dbReference type="EMBL" id="JANAVB010031216">
    <property type="protein sequence ID" value="KAJ6812326.1"/>
    <property type="molecule type" value="Genomic_DNA"/>
</dbReference>
<reference evidence="3" key="1">
    <citation type="journal article" date="2023" name="GigaByte">
        <title>Genome assembly of the bearded iris, Iris pallida Lam.</title>
        <authorList>
            <person name="Bruccoleri R.E."/>
            <person name="Oakeley E.J."/>
            <person name="Faust A.M.E."/>
            <person name="Altorfer M."/>
            <person name="Dessus-Babus S."/>
            <person name="Burckhardt D."/>
            <person name="Oertli M."/>
            <person name="Naumann U."/>
            <person name="Petersen F."/>
            <person name="Wong J."/>
        </authorList>
    </citation>
    <scope>NUCLEOTIDE SEQUENCE</scope>
    <source>
        <strain evidence="3">GSM-AAB239-AS_SAM_17_03QT</strain>
    </source>
</reference>
<evidence type="ECO:0000313" key="3">
    <source>
        <dbReference type="EMBL" id="KAJ6812326.1"/>
    </source>
</evidence>
<evidence type="ECO:0000256" key="1">
    <source>
        <dbReference type="ARBA" id="ARBA00022723"/>
    </source>
</evidence>